<dbReference type="RefSeq" id="WP_183629408.1">
    <property type="nucleotide sequence ID" value="NZ_JACIDX010000037.1"/>
</dbReference>
<evidence type="ECO:0000313" key="1">
    <source>
        <dbReference type="EMBL" id="MBB3957810.1"/>
    </source>
</evidence>
<evidence type="ECO:0000313" key="2">
    <source>
        <dbReference type="Proteomes" id="UP000548867"/>
    </source>
</evidence>
<dbReference type="AlphaFoldDB" id="A0A7W6CLS1"/>
<protein>
    <submittedName>
        <fullName evidence="1">Uncharacterized protein</fullName>
    </submittedName>
</protein>
<comment type="caution">
    <text evidence="1">The sequence shown here is derived from an EMBL/GenBank/DDBJ whole genome shotgun (WGS) entry which is preliminary data.</text>
</comment>
<accession>A0A7W6CLS1</accession>
<sequence>MAFTKRLIGLVGAATCLTACSSGKAPFRQVQFCLKDAQEIPEFKMFMNQIAQENRMEFGDRSGQTQDELQNLASHEKSVPTNDQIVNVSGYRGDFSFGAGNMGLPTQQISIGFGGDDAVSAKKFADMVIQKLATKWRIHEVPHGQGALPLSKCD</sequence>
<reference evidence="1 2" key="1">
    <citation type="submission" date="2020-08" db="EMBL/GenBank/DDBJ databases">
        <title>Genomic Encyclopedia of Type Strains, Phase IV (KMG-IV): sequencing the most valuable type-strain genomes for metagenomic binning, comparative biology and taxonomic classification.</title>
        <authorList>
            <person name="Goeker M."/>
        </authorList>
    </citation>
    <scope>NUCLEOTIDE SEQUENCE [LARGE SCALE GENOMIC DNA]</scope>
    <source>
        <strain evidence="1 2">DSM 27057</strain>
    </source>
</reference>
<name>A0A7W6CLS1_9SPHN</name>
<dbReference type="EMBL" id="JACIDX010000037">
    <property type="protein sequence ID" value="MBB3957810.1"/>
    <property type="molecule type" value="Genomic_DNA"/>
</dbReference>
<gene>
    <name evidence="1" type="ORF">GGR38_004785</name>
</gene>
<dbReference type="Proteomes" id="UP000548867">
    <property type="component" value="Unassembled WGS sequence"/>
</dbReference>
<proteinExistence type="predicted"/>
<organism evidence="1 2">
    <name type="scientific">Novosphingobium sediminicola</name>
    <dbReference type="NCBI Taxonomy" id="563162"/>
    <lineage>
        <taxon>Bacteria</taxon>
        <taxon>Pseudomonadati</taxon>
        <taxon>Pseudomonadota</taxon>
        <taxon>Alphaproteobacteria</taxon>
        <taxon>Sphingomonadales</taxon>
        <taxon>Sphingomonadaceae</taxon>
        <taxon>Novosphingobium</taxon>
    </lineage>
</organism>
<keyword evidence="2" id="KW-1185">Reference proteome</keyword>